<accession>A0ABT5ZBF9</accession>
<dbReference type="PANTHER" id="PTHR47691">
    <property type="entry name" value="REGULATOR-RELATED"/>
    <property type="match status" value="1"/>
</dbReference>
<dbReference type="Gene3D" id="3.40.50.300">
    <property type="entry name" value="P-loop containing nucleotide triphosphate hydrolases"/>
    <property type="match status" value="1"/>
</dbReference>
<organism evidence="1 2">
    <name type="scientific">Streptantibioticus ferralitis</name>
    <dbReference type="NCBI Taxonomy" id="236510"/>
    <lineage>
        <taxon>Bacteria</taxon>
        <taxon>Bacillati</taxon>
        <taxon>Actinomycetota</taxon>
        <taxon>Actinomycetes</taxon>
        <taxon>Kitasatosporales</taxon>
        <taxon>Streptomycetaceae</taxon>
        <taxon>Streptantibioticus</taxon>
    </lineage>
</organism>
<dbReference type="RefSeq" id="WP_275822205.1">
    <property type="nucleotide sequence ID" value="NZ_BAAANM010000042.1"/>
</dbReference>
<protein>
    <recommendedName>
        <fullName evidence="3">NB-ARC domain-containing protein</fullName>
    </recommendedName>
</protein>
<evidence type="ECO:0008006" key="3">
    <source>
        <dbReference type="Google" id="ProtNLM"/>
    </source>
</evidence>
<comment type="caution">
    <text evidence="1">The sequence shown here is derived from an EMBL/GenBank/DDBJ whole genome shotgun (WGS) entry which is preliminary data.</text>
</comment>
<dbReference type="InterPro" id="IPR027417">
    <property type="entry name" value="P-loop_NTPase"/>
</dbReference>
<name>A0ABT5ZBF9_9ACTN</name>
<sequence>MPGLDAHLQPAAELYGWLGGPPGPPTGRPASVPRVAVVSGPSAVGATTLAVHVAHRLRTMFPDGQIYLDLHDAAGGCMLPAEALARVLRSLAVPGVPDSFEERAAAVRSQLAARQVLLVVDNAASEAQIRPMLTNSQRSALIVVSRRRLVALGCRTVELRELDGAASDRFLRTLLGDRAGQDPAAVRCIAHHCAGLPLALRIAAEWLAVRPHRTLAELAALLADERYRLDRLEIGDLNIRDSLALSHGSLSPIERRVLRALSRIPGGSWASDEVAARLGLADHQTETAAERLVDRWLATVEPAATQGGAPRYRVRDLVRLYELEQPDAPDR</sequence>
<evidence type="ECO:0000313" key="2">
    <source>
        <dbReference type="Proteomes" id="UP001220022"/>
    </source>
</evidence>
<reference evidence="1 2" key="1">
    <citation type="submission" date="2023-03" db="EMBL/GenBank/DDBJ databases">
        <title>Draft genome sequence of type strain Streptomyces ferralitis JCM 14344.</title>
        <authorList>
            <person name="Klaysubun C."/>
            <person name="Duangmal K."/>
        </authorList>
    </citation>
    <scope>NUCLEOTIDE SEQUENCE [LARGE SCALE GENOMIC DNA]</scope>
    <source>
        <strain evidence="1 2">JCM 14344</strain>
    </source>
</reference>
<dbReference type="Proteomes" id="UP001220022">
    <property type="component" value="Unassembled WGS sequence"/>
</dbReference>
<dbReference type="PANTHER" id="PTHR47691:SF3">
    <property type="entry name" value="HTH-TYPE TRANSCRIPTIONAL REGULATOR RV0890C-RELATED"/>
    <property type="match status" value="1"/>
</dbReference>
<dbReference type="PRINTS" id="PR00364">
    <property type="entry name" value="DISEASERSIST"/>
</dbReference>
<dbReference type="EMBL" id="JARHTQ010000045">
    <property type="protein sequence ID" value="MDF2261018.1"/>
    <property type="molecule type" value="Genomic_DNA"/>
</dbReference>
<evidence type="ECO:0000313" key="1">
    <source>
        <dbReference type="EMBL" id="MDF2261018.1"/>
    </source>
</evidence>
<dbReference type="SUPFAM" id="SSF52540">
    <property type="entry name" value="P-loop containing nucleoside triphosphate hydrolases"/>
    <property type="match status" value="1"/>
</dbReference>
<proteinExistence type="predicted"/>
<gene>
    <name evidence="1" type="ORF">P2L57_36460</name>
</gene>
<keyword evidence="2" id="KW-1185">Reference proteome</keyword>